<dbReference type="EMBL" id="VBPB01000032">
    <property type="protein sequence ID" value="TMQ73909.1"/>
    <property type="molecule type" value="Genomic_DNA"/>
</dbReference>
<keyword evidence="1" id="KW-0472">Membrane</keyword>
<dbReference type="SUPFAM" id="SSF47384">
    <property type="entry name" value="Homodimeric domain of signal transducing histidine kinase"/>
    <property type="match status" value="1"/>
</dbReference>
<reference evidence="3 4" key="1">
    <citation type="journal article" date="2019" name="Nat. Microbiol.">
        <title>Mediterranean grassland soil C-N compound turnover is dependent on rainfall and depth, and is mediated by genomically divergent microorganisms.</title>
        <authorList>
            <person name="Diamond S."/>
            <person name="Andeer P.F."/>
            <person name="Li Z."/>
            <person name="Crits-Christoph A."/>
            <person name="Burstein D."/>
            <person name="Anantharaman K."/>
            <person name="Lane K.R."/>
            <person name="Thomas B.C."/>
            <person name="Pan C."/>
            <person name="Northen T.R."/>
            <person name="Banfield J.F."/>
        </authorList>
    </citation>
    <scope>NUCLEOTIDE SEQUENCE [LARGE SCALE GENOMIC DNA]</scope>
    <source>
        <strain evidence="3">WS_11</strain>
    </source>
</reference>
<dbReference type="GO" id="GO:0000155">
    <property type="term" value="F:phosphorelay sensor kinase activity"/>
    <property type="evidence" value="ECO:0007669"/>
    <property type="project" value="InterPro"/>
</dbReference>
<dbReference type="Pfam" id="PF00512">
    <property type="entry name" value="HisKA"/>
    <property type="match status" value="1"/>
</dbReference>
<feature type="transmembrane region" description="Helical" evidence="1">
    <location>
        <begin position="163"/>
        <end position="185"/>
    </location>
</feature>
<comment type="caution">
    <text evidence="3">The sequence shown here is derived from an EMBL/GenBank/DDBJ whole genome shotgun (WGS) entry which is preliminary data.</text>
</comment>
<feature type="domain" description="Signal transduction histidine kinase dimerisation/phosphoacceptor" evidence="2">
    <location>
        <begin position="204"/>
        <end position="231"/>
    </location>
</feature>
<name>A0A538UDV7_UNCEI</name>
<dbReference type="InterPro" id="IPR003661">
    <property type="entry name" value="HisK_dim/P_dom"/>
</dbReference>
<evidence type="ECO:0000259" key="2">
    <source>
        <dbReference type="Pfam" id="PF00512"/>
    </source>
</evidence>
<protein>
    <recommendedName>
        <fullName evidence="2">Signal transduction histidine kinase dimerisation/phosphoacceptor domain-containing protein</fullName>
    </recommendedName>
</protein>
<dbReference type="SUPFAM" id="SSF103190">
    <property type="entry name" value="Sensory domain-like"/>
    <property type="match status" value="1"/>
</dbReference>
<dbReference type="Gene3D" id="1.10.287.130">
    <property type="match status" value="1"/>
</dbReference>
<dbReference type="Proteomes" id="UP000319771">
    <property type="component" value="Unassembled WGS sequence"/>
</dbReference>
<accession>A0A538UDV7</accession>
<dbReference type="Gene3D" id="3.30.450.20">
    <property type="entry name" value="PAS domain"/>
    <property type="match status" value="1"/>
</dbReference>
<evidence type="ECO:0000256" key="1">
    <source>
        <dbReference type="SAM" id="Phobius"/>
    </source>
</evidence>
<dbReference type="CDD" id="cd00082">
    <property type="entry name" value="HisKA"/>
    <property type="match status" value="1"/>
</dbReference>
<evidence type="ECO:0000313" key="3">
    <source>
        <dbReference type="EMBL" id="TMQ73909.1"/>
    </source>
</evidence>
<dbReference type="InterPro" id="IPR036097">
    <property type="entry name" value="HisK_dim/P_sf"/>
</dbReference>
<evidence type="ECO:0000313" key="4">
    <source>
        <dbReference type="Proteomes" id="UP000319771"/>
    </source>
</evidence>
<gene>
    <name evidence="3" type="ORF">E6K81_02205</name>
</gene>
<keyword evidence="1" id="KW-0812">Transmembrane</keyword>
<sequence>MTGLLAWIAYSGVRGALETEFGRRLETLARTAASQVSPADLRDAQLLGEDGNGYLALQVLLEEMRSSTGLVSAAALDSAGAALYDTRGAERHGETSPLDTLAHQALAEALAGTVRITPAYRVAGHEVRAGLAPVHEARRVIGAIAVEARVDYLEVLAGFRRTLLLATLLSALGIAVLALVIIRVVGSAARLERRLSRAENLAAMGRLTATLAHEIKNPLAIIRGSAERLGKLDPGA</sequence>
<proteinExistence type="predicted"/>
<organism evidence="3 4">
    <name type="scientific">Eiseniibacteriota bacterium</name>
    <dbReference type="NCBI Taxonomy" id="2212470"/>
    <lineage>
        <taxon>Bacteria</taxon>
        <taxon>Candidatus Eiseniibacteriota</taxon>
    </lineage>
</organism>
<dbReference type="AlphaFoldDB" id="A0A538UDV7"/>
<feature type="non-terminal residue" evidence="3">
    <location>
        <position position="236"/>
    </location>
</feature>
<dbReference type="InterPro" id="IPR029151">
    <property type="entry name" value="Sensor-like_sf"/>
</dbReference>
<keyword evidence="1" id="KW-1133">Transmembrane helix</keyword>